<keyword evidence="3" id="KW-1185">Reference proteome</keyword>
<accession>A0AAE7VPP7</accession>
<evidence type="ECO:0000256" key="1">
    <source>
        <dbReference type="SAM" id="MobiDB-lite"/>
    </source>
</evidence>
<reference evidence="3" key="1">
    <citation type="journal article" date="2021" name="PLoS Biol.">
        <title>Systematic exploration of Escherichia coli phage-host interactions with the BASEL phage collection.</title>
        <authorList>
            <person name="Maffei E."/>
            <person name="Shaidullina A."/>
            <person name="Burkolter M."/>
            <person name="Heyer Y."/>
            <person name="Estermann F."/>
            <person name="Druelle V."/>
            <person name="Sauer P."/>
            <person name="Willi L."/>
            <person name="Michaelis S."/>
            <person name="Hilbi H."/>
            <person name="Thaler D.S."/>
            <person name="Harms A."/>
        </authorList>
    </citation>
    <scope>NUCLEOTIDE SEQUENCE [LARGE SCALE GENOMIC DNA]</scope>
    <source>
        <strain evidence="3">Bas12</strain>
    </source>
</reference>
<proteinExistence type="predicted"/>
<gene>
    <name evidence="2" type="ORF">bas12_0069</name>
</gene>
<dbReference type="EMBL" id="MZ501053">
    <property type="protein sequence ID" value="QXV76551.1"/>
    <property type="molecule type" value="Genomic_DNA"/>
</dbReference>
<feature type="region of interest" description="Disordered" evidence="1">
    <location>
        <begin position="1"/>
        <end position="21"/>
    </location>
</feature>
<evidence type="ECO:0000313" key="2">
    <source>
        <dbReference type="EMBL" id="QXV76551.1"/>
    </source>
</evidence>
<protein>
    <submittedName>
        <fullName evidence="2">Uncharacterized protein</fullName>
    </submittedName>
</protein>
<sequence>MKLERRNTVGVDMPNTKDKRKIRRAARNISKELYSCGQLEKLARRF</sequence>
<dbReference type="Proteomes" id="UP000828605">
    <property type="component" value="Segment"/>
</dbReference>
<name>A0AAE7VPP7_9CAUD</name>
<evidence type="ECO:0000313" key="3">
    <source>
        <dbReference type="Proteomes" id="UP000828605"/>
    </source>
</evidence>
<organism evidence="2 3">
    <name type="scientific">Escherichia phage BrunoManser</name>
    <dbReference type="NCBI Taxonomy" id="2851976"/>
    <lineage>
        <taxon>Viruses</taxon>
        <taxon>Duplodnaviria</taxon>
        <taxon>Heunggongvirae</taxon>
        <taxon>Uroviricota</taxon>
        <taxon>Caudoviricetes</taxon>
        <taxon>Drexlerviridae</taxon>
        <taxon>Tunavirinae</taxon>
        <taxon>Sertoctavirus</taxon>
        <taxon>Sertoctavirus brunomanser</taxon>
    </lineage>
</organism>